<organism evidence="7 8">
    <name type="scientific">Saccharopolyspora phatthalungensis</name>
    <dbReference type="NCBI Taxonomy" id="664693"/>
    <lineage>
        <taxon>Bacteria</taxon>
        <taxon>Bacillati</taxon>
        <taxon>Actinomycetota</taxon>
        <taxon>Actinomycetes</taxon>
        <taxon>Pseudonocardiales</taxon>
        <taxon>Pseudonocardiaceae</taxon>
        <taxon>Saccharopolyspora</taxon>
    </lineage>
</organism>
<evidence type="ECO:0000256" key="5">
    <source>
        <dbReference type="SAM" id="MobiDB-lite"/>
    </source>
</evidence>
<dbReference type="GO" id="GO:0015226">
    <property type="term" value="F:carnitine transmembrane transporter activity"/>
    <property type="evidence" value="ECO:0007669"/>
    <property type="project" value="TreeGrafter"/>
</dbReference>
<dbReference type="PANTHER" id="PTHR47737:SF1">
    <property type="entry name" value="GLYCINE BETAINE_PROLINE BETAINE TRANSPORT SYSTEM PERMEASE PROTEIN PROW"/>
    <property type="match status" value="1"/>
</dbReference>
<dbReference type="SUPFAM" id="SSF53850">
    <property type="entry name" value="Periplasmic binding protein-like II"/>
    <property type="match status" value="1"/>
</dbReference>
<accession>A0A840Q2Q6</accession>
<feature type="domain" description="ABC-type glycine betaine transport system substrate-binding" evidence="6">
    <location>
        <begin position="5"/>
        <end position="81"/>
    </location>
</feature>
<dbReference type="Gene3D" id="3.40.190.100">
    <property type="entry name" value="Glycine betaine-binding periplasmic protein, domain 2"/>
    <property type="match status" value="1"/>
</dbReference>
<dbReference type="GO" id="GO:0005275">
    <property type="term" value="F:amine transmembrane transporter activity"/>
    <property type="evidence" value="ECO:0007669"/>
    <property type="project" value="TreeGrafter"/>
</dbReference>
<dbReference type="GO" id="GO:0043190">
    <property type="term" value="C:ATP-binding cassette (ABC) transporter complex"/>
    <property type="evidence" value="ECO:0007669"/>
    <property type="project" value="InterPro"/>
</dbReference>
<keyword evidence="4" id="KW-0472">Membrane</keyword>
<evidence type="ECO:0000313" key="7">
    <source>
        <dbReference type="EMBL" id="MBB5152645.1"/>
    </source>
</evidence>
<evidence type="ECO:0000313" key="8">
    <source>
        <dbReference type="Proteomes" id="UP000584374"/>
    </source>
</evidence>
<dbReference type="Pfam" id="PF04069">
    <property type="entry name" value="OpuAC"/>
    <property type="match status" value="1"/>
</dbReference>
<keyword evidence="3" id="KW-1003">Cell membrane</keyword>
<evidence type="ECO:0000256" key="3">
    <source>
        <dbReference type="ARBA" id="ARBA00022475"/>
    </source>
</evidence>
<proteinExistence type="predicted"/>
<dbReference type="EMBL" id="JACHIW010000001">
    <property type="protein sequence ID" value="MBB5152645.1"/>
    <property type="molecule type" value="Genomic_DNA"/>
</dbReference>
<evidence type="ECO:0000256" key="1">
    <source>
        <dbReference type="ARBA" id="ARBA00004236"/>
    </source>
</evidence>
<keyword evidence="8" id="KW-1185">Reference proteome</keyword>
<protein>
    <recommendedName>
        <fullName evidence="6">ABC-type glycine betaine transport system substrate-binding domain-containing protein</fullName>
    </recommendedName>
</protein>
<reference evidence="7 8" key="1">
    <citation type="submission" date="2020-08" db="EMBL/GenBank/DDBJ databases">
        <title>Sequencing the genomes of 1000 actinobacteria strains.</title>
        <authorList>
            <person name="Klenk H.-P."/>
        </authorList>
    </citation>
    <scope>NUCLEOTIDE SEQUENCE [LARGE SCALE GENOMIC DNA]</scope>
    <source>
        <strain evidence="7 8">DSM 45584</strain>
    </source>
</reference>
<dbReference type="GO" id="GO:0015871">
    <property type="term" value="P:choline transport"/>
    <property type="evidence" value="ECO:0007669"/>
    <property type="project" value="TreeGrafter"/>
</dbReference>
<comment type="caution">
    <text evidence="7">The sequence shown here is derived from an EMBL/GenBank/DDBJ whole genome shotgun (WGS) entry which is preliminary data.</text>
</comment>
<sequence>MKTLKLEDLNVWYDQATLNIAVPKYMTDVNSIADLKGKGPEFNGVITGIDPGAGLTRITKDNAIPAYGLGGEYTDNATRPAGLLHYCSLPAGRWPRLFPSARADGKPASSGKIGTPTAPPDNATRFSCSSAQAVAATPSSASVAQRLLRSVRSQAEIAFLR</sequence>
<evidence type="ECO:0000256" key="2">
    <source>
        <dbReference type="ARBA" id="ARBA00022448"/>
    </source>
</evidence>
<evidence type="ECO:0000256" key="4">
    <source>
        <dbReference type="ARBA" id="ARBA00023136"/>
    </source>
</evidence>
<dbReference type="InterPro" id="IPR007210">
    <property type="entry name" value="ABC_Gly_betaine_transp_sub-bd"/>
</dbReference>
<keyword evidence="2" id="KW-0813">Transport</keyword>
<dbReference type="AlphaFoldDB" id="A0A840Q2Q6"/>
<dbReference type="Proteomes" id="UP000584374">
    <property type="component" value="Unassembled WGS sequence"/>
</dbReference>
<dbReference type="RefSeq" id="WP_246470624.1">
    <property type="nucleotide sequence ID" value="NZ_JACHIW010000001.1"/>
</dbReference>
<feature type="region of interest" description="Disordered" evidence="5">
    <location>
        <begin position="100"/>
        <end position="123"/>
    </location>
</feature>
<dbReference type="Gene3D" id="3.40.190.10">
    <property type="entry name" value="Periplasmic binding protein-like II"/>
    <property type="match status" value="1"/>
</dbReference>
<comment type="subcellular location">
    <subcellularLocation>
        <location evidence="1">Cell membrane</location>
    </subcellularLocation>
</comment>
<dbReference type="PANTHER" id="PTHR47737">
    <property type="entry name" value="GLYCINE BETAINE/PROLINE BETAINE TRANSPORT SYSTEM PERMEASE PROTEIN PROW"/>
    <property type="match status" value="1"/>
</dbReference>
<evidence type="ECO:0000259" key="6">
    <source>
        <dbReference type="Pfam" id="PF04069"/>
    </source>
</evidence>
<gene>
    <name evidence="7" type="ORF">BJ970_000179</name>
</gene>
<dbReference type="GO" id="GO:0031460">
    <property type="term" value="P:glycine betaine transport"/>
    <property type="evidence" value="ECO:0007669"/>
    <property type="project" value="TreeGrafter"/>
</dbReference>
<name>A0A840Q2Q6_9PSEU</name>